<proteinExistence type="inferred from homology"/>
<dbReference type="GO" id="GO:0016604">
    <property type="term" value="C:nuclear body"/>
    <property type="evidence" value="ECO:0007669"/>
    <property type="project" value="TreeGrafter"/>
</dbReference>
<comment type="similarity">
    <text evidence="1">Belongs to the RMI1 family.</text>
</comment>
<dbReference type="InterPro" id="IPR044881">
    <property type="entry name" value="RMI1_N_N_sf"/>
</dbReference>
<dbReference type="GO" id="GO:0031422">
    <property type="term" value="C:RecQ family helicase-topoisomerase III complex"/>
    <property type="evidence" value="ECO:0007669"/>
    <property type="project" value="TreeGrafter"/>
</dbReference>
<dbReference type="InterPro" id="IPR049363">
    <property type="entry name" value="RMI1_N"/>
</dbReference>
<dbReference type="PANTHER" id="PTHR14790:SF15">
    <property type="entry name" value="RECQ-MEDIATED GENOME INSTABILITY PROTEIN 1"/>
    <property type="match status" value="1"/>
</dbReference>
<dbReference type="Pfam" id="PF08585">
    <property type="entry name" value="RMI1_N_C"/>
    <property type="match status" value="1"/>
</dbReference>
<reference evidence="6" key="1">
    <citation type="submission" date="2022-07" db="EMBL/GenBank/DDBJ databases">
        <title>Phylogenomic reconstructions and comparative analyses of Kickxellomycotina fungi.</title>
        <authorList>
            <person name="Reynolds N.K."/>
            <person name="Stajich J.E."/>
            <person name="Barry K."/>
            <person name="Grigoriev I.V."/>
            <person name="Crous P."/>
            <person name="Smith M.E."/>
        </authorList>
    </citation>
    <scope>NUCLEOTIDE SEQUENCE</scope>
    <source>
        <strain evidence="6">RSA 861</strain>
    </source>
</reference>
<dbReference type="PANTHER" id="PTHR14790">
    <property type="entry name" value="RECQ-MEDIATED GENOME INSTABILITY PROTEIN 1 RMI1"/>
    <property type="match status" value="1"/>
</dbReference>
<feature type="domain" description="RMI1 N-terminal" evidence="5">
    <location>
        <begin position="19"/>
        <end position="59"/>
    </location>
</feature>
<feature type="compositionally biased region" description="Acidic residues" evidence="3">
    <location>
        <begin position="152"/>
        <end position="167"/>
    </location>
</feature>
<accession>A0A9W7ZRN4</accession>
<evidence type="ECO:0000256" key="1">
    <source>
        <dbReference type="ARBA" id="ARBA00006395"/>
    </source>
</evidence>
<evidence type="ECO:0000259" key="4">
    <source>
        <dbReference type="Pfam" id="PF08585"/>
    </source>
</evidence>
<dbReference type="OrthoDB" id="341511at2759"/>
<dbReference type="AlphaFoldDB" id="A0A9W7ZRN4"/>
<feature type="domain" description="RecQ mediated genome instability protein 1 OB-fold" evidence="4">
    <location>
        <begin position="87"/>
        <end position="261"/>
    </location>
</feature>
<evidence type="ECO:0000313" key="6">
    <source>
        <dbReference type="EMBL" id="KAJ1915201.1"/>
    </source>
</evidence>
<dbReference type="Gene3D" id="1.10.8.1020">
    <property type="entry name" value="RecQ-mediated genome instability protein 1, N-terminal domain"/>
    <property type="match status" value="1"/>
</dbReference>
<name>A0A9W7ZRN4_9FUNG</name>
<dbReference type="InterPro" id="IPR042470">
    <property type="entry name" value="RMI1_N_C_sf"/>
</dbReference>
<evidence type="ECO:0000313" key="7">
    <source>
        <dbReference type="Proteomes" id="UP001150569"/>
    </source>
</evidence>
<evidence type="ECO:0000259" key="5">
    <source>
        <dbReference type="Pfam" id="PF21000"/>
    </source>
</evidence>
<organism evidence="6 7">
    <name type="scientific">Tieghemiomyces parasiticus</name>
    <dbReference type="NCBI Taxonomy" id="78921"/>
    <lineage>
        <taxon>Eukaryota</taxon>
        <taxon>Fungi</taxon>
        <taxon>Fungi incertae sedis</taxon>
        <taxon>Zoopagomycota</taxon>
        <taxon>Kickxellomycotina</taxon>
        <taxon>Dimargaritomycetes</taxon>
        <taxon>Dimargaritales</taxon>
        <taxon>Dimargaritaceae</taxon>
        <taxon>Tieghemiomyces</taxon>
    </lineage>
</organism>
<protein>
    <recommendedName>
        <fullName evidence="2">RecQ-mediated genome instability protein 1</fullName>
    </recommendedName>
</protein>
<evidence type="ECO:0000256" key="2">
    <source>
        <dbReference type="ARBA" id="ARBA00018987"/>
    </source>
</evidence>
<feature type="region of interest" description="Disordered" evidence="3">
    <location>
        <begin position="139"/>
        <end position="167"/>
    </location>
</feature>
<sequence>MPQASLPVTLANRAVRTQDAWLQACVAFVEGEDPSCRSNEQRTLERVYQQFLFVDLAESSRPVLPTNCSELHDAPLPAALVTHEVSDAILAHALVLQVEDVVDIGLPILQLVDRLEEIEVHRKALLLNVSDTARQVLAEGRPLPHARSARSDDDEDGGGEHDDEVAEDGAPSAMRQVLLDGIPGQPSRNMALPRGTLKWVLSDGYQRIPAMEYQPLRQLDITLPLGFKVLVKNARVVRGMLMLDETNCFPLGGRVATLDKVSLLDRLRQRLRPDEMPRNGTATISRQGSVTPYNPLMAPAPPPQRTAPVVAPPTARRIVLSPSPELDDISPEDLAAFDEMESATGRSAPPPPQPQPTAPPEDYVIDLDSDFECDFEDPPATIDLTDSPPLVTLAELDRVIQARTPIVLVKARVDSISTFRMKGDQFALVVRIKDETEVAKVCLAHELVMQLAKVTTEEFRQSLQTNGKRNEHLRNIRTGATGLSGTFTLDLAAPIRSRQIHPSWIYLDKVTTVSDEDMAVCTSVVP</sequence>
<dbReference type="GO" id="GO:0000724">
    <property type="term" value="P:double-strand break repair via homologous recombination"/>
    <property type="evidence" value="ECO:0007669"/>
    <property type="project" value="TreeGrafter"/>
</dbReference>
<evidence type="ECO:0000256" key="3">
    <source>
        <dbReference type="SAM" id="MobiDB-lite"/>
    </source>
</evidence>
<dbReference type="SMART" id="SM01161">
    <property type="entry name" value="DUF1767"/>
    <property type="match status" value="1"/>
</dbReference>
<dbReference type="InterPro" id="IPR013894">
    <property type="entry name" value="RMI1_OB"/>
</dbReference>
<dbReference type="Proteomes" id="UP001150569">
    <property type="component" value="Unassembled WGS sequence"/>
</dbReference>
<dbReference type="GO" id="GO:0000712">
    <property type="term" value="P:resolution of meiotic recombination intermediates"/>
    <property type="evidence" value="ECO:0007669"/>
    <property type="project" value="TreeGrafter"/>
</dbReference>
<dbReference type="EMBL" id="JANBPT010000643">
    <property type="protein sequence ID" value="KAJ1915201.1"/>
    <property type="molecule type" value="Genomic_DNA"/>
</dbReference>
<feature type="compositionally biased region" description="Pro residues" evidence="3">
    <location>
        <begin position="348"/>
        <end position="359"/>
    </location>
</feature>
<dbReference type="Pfam" id="PF21000">
    <property type="entry name" value="RMI1_N_N"/>
    <property type="match status" value="1"/>
</dbReference>
<comment type="caution">
    <text evidence="6">The sequence shown here is derived from an EMBL/GenBank/DDBJ whole genome shotgun (WGS) entry which is preliminary data.</text>
</comment>
<gene>
    <name evidence="6" type="ORF">IWQ60_008520</name>
</gene>
<feature type="region of interest" description="Disordered" evidence="3">
    <location>
        <begin position="340"/>
        <end position="361"/>
    </location>
</feature>
<keyword evidence="7" id="KW-1185">Reference proteome</keyword>
<dbReference type="Gene3D" id="2.40.50.770">
    <property type="entry name" value="RecQ-mediated genome instability protein Rmi1, C-terminal domain"/>
    <property type="match status" value="1"/>
</dbReference>